<dbReference type="Gene3D" id="1.10.10.2830">
    <property type="match status" value="1"/>
</dbReference>
<dbReference type="CDD" id="cd16406">
    <property type="entry name" value="ParB_N_like"/>
    <property type="match status" value="1"/>
</dbReference>
<dbReference type="SUPFAM" id="SSF109709">
    <property type="entry name" value="KorB DNA-binding domain-like"/>
    <property type="match status" value="1"/>
</dbReference>
<dbReference type="InterPro" id="IPR003115">
    <property type="entry name" value="ParB_N"/>
</dbReference>
<dbReference type="InterPro" id="IPR050336">
    <property type="entry name" value="Chromosome_partition/occlusion"/>
</dbReference>
<dbReference type="Proteomes" id="UP000547879">
    <property type="component" value="Unassembled WGS sequence"/>
</dbReference>
<dbReference type="SUPFAM" id="SSF110849">
    <property type="entry name" value="ParB/Sulfiredoxin"/>
    <property type="match status" value="1"/>
</dbReference>
<dbReference type="PANTHER" id="PTHR33375:SF7">
    <property type="entry name" value="CHROMOSOME 2-PARTITIONING PROTEIN PARB-RELATED"/>
    <property type="match status" value="1"/>
</dbReference>
<evidence type="ECO:0000256" key="1">
    <source>
        <dbReference type="ARBA" id="ARBA00006295"/>
    </source>
</evidence>
<feature type="domain" description="ParB-like N-terminal" evidence="2">
    <location>
        <begin position="5"/>
        <end position="100"/>
    </location>
</feature>
<dbReference type="Gene3D" id="3.90.1530.30">
    <property type="match status" value="1"/>
</dbReference>
<dbReference type="RefSeq" id="WP_183996353.1">
    <property type="nucleotide sequence ID" value="NZ_BMHW01000009.1"/>
</dbReference>
<sequence>MTDIIAIALNKLDTDPMNVRKTYSTESVEGLAASILANGIIQNIVVRKATKGRFFVTAGGRRHAALKLLAERDQIAMDHPVNALVKDVDEATEISLTENVMREDMHPVDQYEAFKVMVDAGKSVADVAARFGVTEIIVRRRLALAKVSPVLLDLFRNDEMDFEQLSAFTLSDDHERQEQVWNSLGSWSRHAHHIKSALVTDEVASSDKRIKLIGGLDVYEKAGGTVRRDLFDENRGGYALDVSLIDRLAMERLEAEAEPFRSQGWGFVEVGFERPDWIYSVPGVYPTEVELSADEQSERLRLCAEHDALVEAVDGETADADANERINAINARLDVLDEKQQAFTDEDKARSGVVVVIGYYGKVETMQGIVKPGEDGEEAGLDDHMTGDAVAPVVEEDDRSRLKHSGALIEDLTAQKTAALRVELANNPDIALVGVVHSMLLRVAYDGYVANQTALQLSLTHERVEGLMKQPSACTASDAFDNLRENYSHTIPGNPADLFDWCLDQSRDELLMLMAFAAAHSLNAVEKKFTDRKQLDQANQLGRALGVDMGDWFEATAETYFGHLNRPSIQAAVAEVRGADYAAGIAGMKKAEAAAYAERAIKGSGWLPPMVRIGQDLGDEAAATVASEAFSVAAE</sequence>
<gene>
    <name evidence="3" type="ORF">HNQ72_005083</name>
</gene>
<evidence type="ECO:0000313" key="4">
    <source>
        <dbReference type="Proteomes" id="UP000547879"/>
    </source>
</evidence>
<name>A0A7X0D292_9HYPH</name>
<dbReference type="InterPro" id="IPR036086">
    <property type="entry name" value="ParB/Sulfiredoxin_sf"/>
</dbReference>
<dbReference type="EMBL" id="JACHEG010000008">
    <property type="protein sequence ID" value="MBB6165237.1"/>
    <property type="molecule type" value="Genomic_DNA"/>
</dbReference>
<dbReference type="GO" id="GO:0005694">
    <property type="term" value="C:chromosome"/>
    <property type="evidence" value="ECO:0007669"/>
    <property type="project" value="TreeGrafter"/>
</dbReference>
<dbReference type="AlphaFoldDB" id="A0A7X0D292"/>
<proteinExistence type="inferred from homology"/>
<dbReference type="Pfam" id="PF02195">
    <property type="entry name" value="ParB_N"/>
    <property type="match status" value="1"/>
</dbReference>
<reference evidence="3 4" key="1">
    <citation type="submission" date="2020-08" db="EMBL/GenBank/DDBJ databases">
        <title>Genomic Encyclopedia of Type Strains, Phase IV (KMG-IV): sequencing the most valuable type-strain genomes for metagenomic binning, comparative biology and taxonomic classification.</title>
        <authorList>
            <person name="Goeker M."/>
        </authorList>
    </citation>
    <scope>NUCLEOTIDE SEQUENCE [LARGE SCALE GENOMIC DNA]</scope>
    <source>
        <strain evidence="3 4">DSM 100734</strain>
    </source>
</reference>
<dbReference type="GO" id="GO:0007059">
    <property type="term" value="P:chromosome segregation"/>
    <property type="evidence" value="ECO:0007669"/>
    <property type="project" value="TreeGrafter"/>
</dbReference>
<dbReference type="NCBIfam" id="TIGR00180">
    <property type="entry name" value="parB_part"/>
    <property type="match status" value="1"/>
</dbReference>
<evidence type="ECO:0000259" key="2">
    <source>
        <dbReference type="SMART" id="SM00470"/>
    </source>
</evidence>
<dbReference type="PANTHER" id="PTHR33375">
    <property type="entry name" value="CHROMOSOME-PARTITIONING PROTEIN PARB-RELATED"/>
    <property type="match status" value="1"/>
</dbReference>
<dbReference type="InterPro" id="IPR004437">
    <property type="entry name" value="ParB/RepB/Spo0J"/>
</dbReference>
<protein>
    <submittedName>
        <fullName evidence="3">ParB family chromosome partitioning protein</fullName>
    </submittedName>
</protein>
<dbReference type="SMART" id="SM00470">
    <property type="entry name" value="ParB"/>
    <property type="match status" value="1"/>
</dbReference>
<keyword evidence="4" id="KW-1185">Reference proteome</keyword>
<organism evidence="3 4">
    <name type="scientific">Rhizobium wenxiniae</name>
    <dbReference type="NCBI Taxonomy" id="1737357"/>
    <lineage>
        <taxon>Bacteria</taxon>
        <taxon>Pseudomonadati</taxon>
        <taxon>Pseudomonadota</taxon>
        <taxon>Alphaproteobacteria</taxon>
        <taxon>Hyphomicrobiales</taxon>
        <taxon>Rhizobiaceae</taxon>
        <taxon>Rhizobium/Agrobacterium group</taxon>
        <taxon>Rhizobium</taxon>
    </lineage>
</organism>
<dbReference type="GO" id="GO:0003677">
    <property type="term" value="F:DNA binding"/>
    <property type="evidence" value="ECO:0007669"/>
    <property type="project" value="InterPro"/>
</dbReference>
<accession>A0A7X0D292</accession>
<evidence type="ECO:0000313" key="3">
    <source>
        <dbReference type="EMBL" id="MBB6165237.1"/>
    </source>
</evidence>
<comment type="similarity">
    <text evidence="1">Belongs to the ParB family.</text>
</comment>
<comment type="caution">
    <text evidence="3">The sequence shown here is derived from an EMBL/GenBank/DDBJ whole genome shotgun (WGS) entry which is preliminary data.</text>
</comment>